<dbReference type="EMBL" id="ML994029">
    <property type="protein sequence ID" value="KAF2200298.1"/>
    <property type="molecule type" value="Genomic_DNA"/>
</dbReference>
<protein>
    <submittedName>
        <fullName evidence="2">Uncharacterized protein</fullName>
    </submittedName>
</protein>
<dbReference type="AlphaFoldDB" id="A0A9P4JIY2"/>
<dbReference type="Proteomes" id="UP000799536">
    <property type="component" value="Unassembled WGS sequence"/>
</dbReference>
<evidence type="ECO:0000313" key="3">
    <source>
        <dbReference type="Proteomes" id="UP000799536"/>
    </source>
</evidence>
<organism evidence="2 3">
    <name type="scientific">Delitschia confertaspora ATCC 74209</name>
    <dbReference type="NCBI Taxonomy" id="1513339"/>
    <lineage>
        <taxon>Eukaryota</taxon>
        <taxon>Fungi</taxon>
        <taxon>Dikarya</taxon>
        <taxon>Ascomycota</taxon>
        <taxon>Pezizomycotina</taxon>
        <taxon>Dothideomycetes</taxon>
        <taxon>Pleosporomycetidae</taxon>
        <taxon>Pleosporales</taxon>
        <taxon>Delitschiaceae</taxon>
        <taxon>Delitschia</taxon>
    </lineage>
</organism>
<feature type="compositionally biased region" description="Basic and acidic residues" evidence="1">
    <location>
        <begin position="70"/>
        <end position="84"/>
    </location>
</feature>
<proteinExistence type="predicted"/>
<feature type="region of interest" description="Disordered" evidence="1">
    <location>
        <begin position="70"/>
        <end position="102"/>
    </location>
</feature>
<comment type="caution">
    <text evidence="2">The sequence shown here is derived from an EMBL/GenBank/DDBJ whole genome shotgun (WGS) entry which is preliminary data.</text>
</comment>
<sequence length="245" mass="27821">MAEMNDFSEFDYADVFSEDDLLALTTFEKQPTDESNCDFDSPQMEDFFNYLEVDSDGNLLDGPVSLEGKSVHKCTDDGDSDSKPNKTIPQQPTVIVRPPFPRPVRDRSPIIGLSSETFLRTCFRIGEALNAGCGGTREGKDVVVELYARVASSSREAQSVKQHFVFYDLFHDRPPFMNGVYELWKGVELWNSDSSRFLNSTQEKKMCRCIGKMKREGRAWQMTILSIWEASWDDVSYAQGVICVE</sequence>
<accession>A0A9P4JIY2</accession>
<evidence type="ECO:0000313" key="2">
    <source>
        <dbReference type="EMBL" id="KAF2200298.1"/>
    </source>
</evidence>
<reference evidence="2" key="1">
    <citation type="journal article" date="2020" name="Stud. Mycol.">
        <title>101 Dothideomycetes genomes: a test case for predicting lifestyles and emergence of pathogens.</title>
        <authorList>
            <person name="Haridas S."/>
            <person name="Albert R."/>
            <person name="Binder M."/>
            <person name="Bloem J."/>
            <person name="Labutti K."/>
            <person name="Salamov A."/>
            <person name="Andreopoulos B."/>
            <person name="Baker S."/>
            <person name="Barry K."/>
            <person name="Bills G."/>
            <person name="Bluhm B."/>
            <person name="Cannon C."/>
            <person name="Castanera R."/>
            <person name="Culley D."/>
            <person name="Daum C."/>
            <person name="Ezra D."/>
            <person name="Gonzalez J."/>
            <person name="Henrissat B."/>
            <person name="Kuo A."/>
            <person name="Liang C."/>
            <person name="Lipzen A."/>
            <person name="Lutzoni F."/>
            <person name="Magnuson J."/>
            <person name="Mondo S."/>
            <person name="Nolan M."/>
            <person name="Ohm R."/>
            <person name="Pangilinan J."/>
            <person name="Park H.-J."/>
            <person name="Ramirez L."/>
            <person name="Alfaro M."/>
            <person name="Sun H."/>
            <person name="Tritt A."/>
            <person name="Yoshinaga Y."/>
            <person name="Zwiers L.-H."/>
            <person name="Turgeon B."/>
            <person name="Goodwin S."/>
            <person name="Spatafora J."/>
            <person name="Crous P."/>
            <person name="Grigoriev I."/>
        </authorList>
    </citation>
    <scope>NUCLEOTIDE SEQUENCE</scope>
    <source>
        <strain evidence="2">ATCC 74209</strain>
    </source>
</reference>
<gene>
    <name evidence="2" type="ORF">GQ43DRAFT_441699</name>
</gene>
<keyword evidence="3" id="KW-1185">Reference proteome</keyword>
<dbReference type="OrthoDB" id="5397183at2759"/>
<name>A0A9P4JIY2_9PLEO</name>
<evidence type="ECO:0000256" key="1">
    <source>
        <dbReference type="SAM" id="MobiDB-lite"/>
    </source>
</evidence>